<keyword evidence="2" id="KW-1133">Transmembrane helix</keyword>
<dbReference type="Pfam" id="PF04200">
    <property type="entry name" value="Lipoprotein_17"/>
    <property type="match status" value="3"/>
</dbReference>
<feature type="transmembrane region" description="Helical" evidence="2">
    <location>
        <begin position="7"/>
        <end position="26"/>
    </location>
</feature>
<keyword evidence="2" id="KW-0812">Transmembrane</keyword>
<feature type="domain" description="Lipoprotein-associated type-17" evidence="3">
    <location>
        <begin position="186"/>
        <end position="274"/>
    </location>
</feature>
<dbReference type="EMBL" id="SOCH01000002">
    <property type="protein sequence ID" value="TDU98058.1"/>
    <property type="molecule type" value="Genomic_DNA"/>
</dbReference>
<evidence type="ECO:0000256" key="1">
    <source>
        <dbReference type="SAM" id="MobiDB-lite"/>
    </source>
</evidence>
<dbReference type="AlphaFoldDB" id="A0A4R7U0C0"/>
<evidence type="ECO:0000313" key="4">
    <source>
        <dbReference type="EMBL" id="TDU98058.1"/>
    </source>
</evidence>
<keyword evidence="2" id="KW-0472">Membrane</keyword>
<dbReference type="InterPro" id="IPR007326">
    <property type="entry name" value="Lipoprotein-assoc_dom"/>
</dbReference>
<feature type="domain" description="Lipoprotein-associated type-17" evidence="3">
    <location>
        <begin position="103"/>
        <end position="174"/>
    </location>
</feature>
<gene>
    <name evidence="4" type="ORF">JN03_0067</name>
</gene>
<accession>A0A4R7U0C0</accession>
<evidence type="ECO:0000313" key="5">
    <source>
        <dbReference type="Proteomes" id="UP000294882"/>
    </source>
</evidence>
<name>A0A4R7U0C0_9BACT</name>
<sequence length="805" mass="94100">MKLKNKSLLIFGISSFISIVSIPILVSCKNNLNIEKDNKELEKFPEYKPPRKNSSQEDIKEDSQEKNQKEIQETKPQEEQEQKLKETRGDNQKETSKLDFKNDLQIIFKKDKSSILPSQISSEIQILSKSRKTTYDYEILNFDDSQGNLEIRITPIHNGRSQETFDLTFSGFKSVSKTNLKDVVEKITNLDLKEKENKTIDEYLNKFPDLKSQLISLNSNETNFIQKYLNKNGIEVKTSIKEKSNDSTKAELQIQFKKDSETITKSFDISGFKKTLDLNDYVNELKDVSLKDIRNSTFANYKLVNKNLTTEKLKSNNPKIDSVEKYLTNNEIKIQIELIPNSEDSTKATLKIVFSKNNKFVERTYPIAGFVKDISLSEIIENLGELSLENTSGKTFEEYKNENLDLLSKIKSSNEQIKDLKKYFEENNINPIIELLKKENEPKSGMLNIKLSKNNGSSINKSFELKNIFVGDILSEAFDTLLKEIQLSEADKKDSVEYRKDNENNLMNQLVTKDKNNAQLIGELKKRNISLEKVEILDDFNFENGTYKLSITISKLNSTESQTKEINPINFFKKTSIQEIVEKHISNIDVDDKTITAKKWIKKYEKELPRNIKNYVFYSNKVNDYNIKISIGDVSHNNEQNSVKLKLKYDSEKFTNKSFEKEYEIKGFKKYEYEPSSFEDAADKDLLIVVDRKHYEYKSDVERLKKWYKKYNKEGILIYLNGLWQIRLNNIEPAEWINSLSFNNFDNNWKYSDVVKHPNDVKEKYARMYFQKEGGEITKITIRFRIAKEPNNKIYELEFWNKSNQ</sequence>
<evidence type="ECO:0000259" key="3">
    <source>
        <dbReference type="Pfam" id="PF04200"/>
    </source>
</evidence>
<dbReference type="Proteomes" id="UP000294882">
    <property type="component" value="Unassembled WGS sequence"/>
</dbReference>
<organism evidence="4 5">
    <name type="scientific">Metamycoplasma hyosynoviae</name>
    <dbReference type="NCBI Taxonomy" id="29559"/>
    <lineage>
        <taxon>Bacteria</taxon>
        <taxon>Bacillati</taxon>
        <taxon>Mycoplasmatota</taxon>
        <taxon>Mycoplasmoidales</taxon>
        <taxon>Metamycoplasmataceae</taxon>
        <taxon>Metamycoplasma</taxon>
    </lineage>
</organism>
<dbReference type="PROSITE" id="PS51257">
    <property type="entry name" value="PROKAR_LIPOPROTEIN"/>
    <property type="match status" value="1"/>
</dbReference>
<reference evidence="4 5" key="1">
    <citation type="submission" date="2019-03" db="EMBL/GenBank/DDBJ databases">
        <title>Genomic Encyclopedia of Archaeal and Bacterial Type Strains, Phase II (KMG-II): from individual species to whole genera.</title>
        <authorList>
            <person name="Goeker M."/>
        </authorList>
    </citation>
    <scope>NUCLEOTIDE SEQUENCE [LARGE SCALE GENOMIC DNA]</scope>
    <source>
        <strain evidence="4 5">ATCC 25591</strain>
    </source>
</reference>
<protein>
    <submittedName>
        <fullName evidence="4">Lipoprotein-associated protein</fullName>
    </submittedName>
</protein>
<dbReference type="RefSeq" id="WP_134076436.1">
    <property type="nucleotide sequence ID" value="NZ_SOCH01000002.1"/>
</dbReference>
<feature type="region of interest" description="Disordered" evidence="1">
    <location>
        <begin position="40"/>
        <end position="95"/>
    </location>
</feature>
<keyword evidence="4" id="KW-0449">Lipoprotein</keyword>
<proteinExistence type="predicted"/>
<comment type="caution">
    <text evidence="4">The sequence shown here is derived from an EMBL/GenBank/DDBJ whole genome shotgun (WGS) entry which is preliminary data.</text>
</comment>
<evidence type="ECO:0000256" key="2">
    <source>
        <dbReference type="SAM" id="Phobius"/>
    </source>
</evidence>
<feature type="domain" description="Lipoprotein-associated type-17" evidence="3">
    <location>
        <begin position="611"/>
        <end position="670"/>
    </location>
</feature>